<reference evidence="1 2" key="1">
    <citation type="submission" date="2021-04" db="EMBL/GenBank/DDBJ databases">
        <title>Chitinophaga sp. nov., isolated from the rhizosphere soil.</title>
        <authorList>
            <person name="He S."/>
        </authorList>
    </citation>
    <scope>NUCLEOTIDE SEQUENCE [LARGE SCALE GENOMIC DNA]</scope>
    <source>
        <strain evidence="1 2">2R12</strain>
    </source>
</reference>
<sequence length="241" mass="26793">MSFFKKIFGKNQEPDQQEKPISPTGAQTVQGLLEQYGGISLDKQRNLHDVIGDNSWNIDMDAGEISFGPDLVFPVQVLGTFSHSSETWLWGWDNERSNIPPGLLQQALQLKKYGEDNDIDLLKNSDFDAEINDLHLIGMIASGMFGASAYYLADYGQGIMVATVKSEVIDRVDSIDHVRVSTVFPEFISLFEMNHKNAFGHYAALKGYAVNEDGQQLIATKEGSRIIAAFDDLSRLTRLNG</sequence>
<protein>
    <submittedName>
        <fullName evidence="1">Uncharacterized protein</fullName>
    </submittedName>
</protein>
<dbReference type="InterPro" id="IPR049249">
    <property type="entry name" value="DUF6882"/>
</dbReference>
<accession>A0ABS5IXL4</accession>
<evidence type="ECO:0000313" key="2">
    <source>
        <dbReference type="Proteomes" id="UP000676386"/>
    </source>
</evidence>
<organism evidence="1 2">
    <name type="scientific">Chitinophaga hostae</name>
    <dbReference type="NCBI Taxonomy" id="2831022"/>
    <lineage>
        <taxon>Bacteria</taxon>
        <taxon>Pseudomonadati</taxon>
        <taxon>Bacteroidota</taxon>
        <taxon>Chitinophagia</taxon>
        <taxon>Chitinophagales</taxon>
        <taxon>Chitinophagaceae</taxon>
        <taxon>Chitinophaga</taxon>
    </lineage>
</organism>
<dbReference type="Pfam" id="PF21813">
    <property type="entry name" value="DUF6882"/>
    <property type="match status" value="1"/>
</dbReference>
<dbReference type="EMBL" id="JAGTXB010000004">
    <property type="protein sequence ID" value="MBS0027610.1"/>
    <property type="molecule type" value="Genomic_DNA"/>
</dbReference>
<name>A0ABS5IXL4_9BACT</name>
<proteinExistence type="predicted"/>
<dbReference type="Proteomes" id="UP000676386">
    <property type="component" value="Unassembled WGS sequence"/>
</dbReference>
<evidence type="ECO:0000313" key="1">
    <source>
        <dbReference type="EMBL" id="MBS0027610.1"/>
    </source>
</evidence>
<keyword evidence="2" id="KW-1185">Reference proteome</keyword>
<comment type="caution">
    <text evidence="1">The sequence shown here is derived from an EMBL/GenBank/DDBJ whole genome shotgun (WGS) entry which is preliminary data.</text>
</comment>
<dbReference type="RefSeq" id="WP_211972717.1">
    <property type="nucleotide sequence ID" value="NZ_CBFHAM010000001.1"/>
</dbReference>
<gene>
    <name evidence="1" type="ORF">KE626_09850</name>
</gene>